<organism evidence="2 3">
    <name type="scientific">Haloglomus irregulare</name>
    <dbReference type="NCBI Taxonomy" id="2234134"/>
    <lineage>
        <taxon>Archaea</taxon>
        <taxon>Methanobacteriati</taxon>
        <taxon>Methanobacteriota</taxon>
        <taxon>Stenosarchaea group</taxon>
        <taxon>Halobacteria</taxon>
        <taxon>Halobacteriales</taxon>
        <taxon>Natronomonadaceae</taxon>
        <taxon>Haloglomus</taxon>
    </lineage>
</organism>
<dbReference type="EMBL" id="QMDX01000005">
    <property type="protein sequence ID" value="TSD14009.1"/>
    <property type="molecule type" value="Genomic_DNA"/>
</dbReference>
<keyword evidence="3" id="KW-1185">Reference proteome</keyword>
<name>A0A554N9I1_9EURY</name>
<dbReference type="OrthoDB" id="118042at2157"/>
<dbReference type="Pfam" id="PF04307">
    <property type="entry name" value="YdjM"/>
    <property type="match status" value="1"/>
</dbReference>
<keyword evidence="1" id="KW-0812">Transmembrane</keyword>
<keyword evidence="1" id="KW-0472">Membrane</keyword>
<sequence length="163" mass="16385">MYATGHYGMALLVYAPVGLLLLEVDPALAFVGGAGVVALATLPDIDMDLPLVPHREPTHSLPFVALVAAALGAVGWVVGRGSWQPLGPSPRAALFAAGIGVIGVGSHLLADMLTPAGINPFWPIPADTITLDVARADNTIANYALLGLGALAAAVVLVLGGPG</sequence>
<feature type="transmembrane region" description="Helical" evidence="1">
    <location>
        <begin position="60"/>
        <end position="79"/>
    </location>
</feature>
<feature type="transmembrane region" description="Helical" evidence="1">
    <location>
        <begin position="91"/>
        <end position="110"/>
    </location>
</feature>
<protein>
    <submittedName>
        <fullName evidence="2">Metal-dependent hydrolase</fullName>
    </submittedName>
</protein>
<reference evidence="2 3" key="1">
    <citation type="submission" date="2018-06" db="EMBL/GenBank/DDBJ databases">
        <title>Natronomonas sp. F16-60 a new haloarchaeon isolated from a solar saltern of Isla Cristina, Huelva, Spain.</title>
        <authorList>
            <person name="Duran-Viseras A."/>
            <person name="Sanchez-Porro C."/>
            <person name="Ventosa A."/>
        </authorList>
    </citation>
    <scope>NUCLEOTIDE SEQUENCE [LARGE SCALE GENOMIC DNA]</scope>
    <source>
        <strain evidence="2 3">F16-60</strain>
    </source>
</reference>
<comment type="caution">
    <text evidence="2">The sequence shown here is derived from an EMBL/GenBank/DDBJ whole genome shotgun (WGS) entry which is preliminary data.</text>
</comment>
<dbReference type="Proteomes" id="UP000319894">
    <property type="component" value="Unassembled WGS sequence"/>
</dbReference>
<dbReference type="RefSeq" id="WP_144262060.1">
    <property type="nucleotide sequence ID" value="NZ_QMDX01000005.1"/>
</dbReference>
<keyword evidence="2" id="KW-0378">Hydrolase</keyword>
<evidence type="ECO:0000313" key="2">
    <source>
        <dbReference type="EMBL" id="TSD14009.1"/>
    </source>
</evidence>
<dbReference type="AlphaFoldDB" id="A0A554N9I1"/>
<gene>
    <name evidence="2" type="ORF">DP107_10235</name>
</gene>
<feature type="transmembrane region" description="Helical" evidence="1">
    <location>
        <begin position="140"/>
        <end position="160"/>
    </location>
</feature>
<dbReference type="InParanoid" id="A0A554N9I1"/>
<evidence type="ECO:0000256" key="1">
    <source>
        <dbReference type="SAM" id="Phobius"/>
    </source>
</evidence>
<keyword evidence="1" id="KW-1133">Transmembrane helix</keyword>
<accession>A0A554N9I1</accession>
<evidence type="ECO:0000313" key="3">
    <source>
        <dbReference type="Proteomes" id="UP000319894"/>
    </source>
</evidence>
<feature type="transmembrane region" description="Helical" evidence="1">
    <location>
        <begin position="12"/>
        <end position="40"/>
    </location>
</feature>
<dbReference type="GO" id="GO:0016787">
    <property type="term" value="F:hydrolase activity"/>
    <property type="evidence" value="ECO:0007669"/>
    <property type="project" value="UniProtKB-KW"/>
</dbReference>
<proteinExistence type="predicted"/>
<dbReference type="InterPro" id="IPR007404">
    <property type="entry name" value="YdjM-like"/>
</dbReference>